<keyword evidence="2" id="KW-0808">Transferase</keyword>
<evidence type="ECO:0000313" key="2">
    <source>
        <dbReference type="EMBL" id="NMO95229.1"/>
    </source>
</evidence>
<dbReference type="PANTHER" id="PTHR48090:SF7">
    <property type="entry name" value="RFBJ PROTEIN"/>
    <property type="match status" value="1"/>
</dbReference>
<proteinExistence type="predicted"/>
<feature type="domain" description="Glycosyltransferase 2-like" evidence="1">
    <location>
        <begin position="90"/>
        <end position="212"/>
    </location>
</feature>
<evidence type="ECO:0000259" key="1">
    <source>
        <dbReference type="Pfam" id="PF00535"/>
    </source>
</evidence>
<dbReference type="SUPFAM" id="SSF53448">
    <property type="entry name" value="Nucleotide-diphospho-sugar transferases"/>
    <property type="match status" value="1"/>
</dbReference>
<dbReference type="InterPro" id="IPR050256">
    <property type="entry name" value="Glycosyltransferase_2"/>
</dbReference>
<dbReference type="PANTHER" id="PTHR48090">
    <property type="entry name" value="UNDECAPRENYL-PHOSPHATE 4-DEOXY-4-FORMAMIDO-L-ARABINOSE TRANSFERASE-RELATED"/>
    <property type="match status" value="1"/>
</dbReference>
<sequence length="331" mass="36446">MPRRYGGASVSTQEWSRAAWMAGRRAGRSISDPQRASEAWTQWIEECSVPSKPLYRLLPALAQSFRDGFEEGSGRNLEHPLLPEASRRTSAVICIHNEAEALPDIMTELKQMRLHEIIVVVHGCSDDSFTAARSFEGVTVIHVPERLSDEAARALGAKMSTGDNILFTSSDQRVPAEELGVFIAAASRGVDVALNDITARLPDFKDQDAVIRCRSFLNRMLDRDDLEANSMADIPHALTRRAIETIGTHNLAIPAKAHSLALVKGLRVESIYPAGDFSNFGQGDSSRDLKHDEAVTVGDHIEAVGGLMEELGPRLRWGNLPRSKWSAWRNG</sequence>
<dbReference type="Gene3D" id="3.90.550.10">
    <property type="entry name" value="Spore Coat Polysaccharide Biosynthesis Protein SpsA, Chain A"/>
    <property type="match status" value="1"/>
</dbReference>
<gene>
    <name evidence="2" type="ORF">HII30_05430</name>
</gene>
<protein>
    <submittedName>
        <fullName evidence="2">Glycosyltransferase</fullName>
    </submittedName>
</protein>
<dbReference type="GO" id="GO:0016740">
    <property type="term" value="F:transferase activity"/>
    <property type="evidence" value="ECO:0007669"/>
    <property type="project" value="UniProtKB-KW"/>
</dbReference>
<dbReference type="InterPro" id="IPR001173">
    <property type="entry name" value="Glyco_trans_2-like"/>
</dbReference>
<dbReference type="EMBL" id="JABBPN010000003">
    <property type="protein sequence ID" value="NMO95229.1"/>
    <property type="molecule type" value="Genomic_DNA"/>
</dbReference>
<dbReference type="Pfam" id="PF00535">
    <property type="entry name" value="Glycos_transf_2"/>
    <property type="match status" value="1"/>
</dbReference>
<reference evidence="2 3" key="1">
    <citation type="submission" date="2020-04" db="EMBL/GenBank/DDBJ databases">
        <title>Paenibacillus algicola sp. nov., a novel marine bacterium producing alginate lyase.</title>
        <authorList>
            <person name="Huang H."/>
        </authorList>
    </citation>
    <scope>NUCLEOTIDE SEQUENCE [LARGE SCALE GENOMIC DNA]</scope>
    <source>
        <strain evidence="2 3">L7-75</strain>
    </source>
</reference>
<keyword evidence="3" id="KW-1185">Reference proteome</keyword>
<dbReference type="AlphaFoldDB" id="A0A848M4P5"/>
<name>A0A848M4P5_PAELE</name>
<accession>A0A848M4P5</accession>
<organism evidence="2 3">
    <name type="scientific">Paenibacillus lemnae</name>
    <dbReference type="NCBI Taxonomy" id="1330551"/>
    <lineage>
        <taxon>Bacteria</taxon>
        <taxon>Bacillati</taxon>
        <taxon>Bacillota</taxon>
        <taxon>Bacilli</taxon>
        <taxon>Bacillales</taxon>
        <taxon>Paenibacillaceae</taxon>
        <taxon>Paenibacillus</taxon>
    </lineage>
</organism>
<comment type="caution">
    <text evidence="2">The sequence shown here is derived from an EMBL/GenBank/DDBJ whole genome shotgun (WGS) entry which is preliminary data.</text>
</comment>
<dbReference type="Proteomes" id="UP000565468">
    <property type="component" value="Unassembled WGS sequence"/>
</dbReference>
<evidence type="ECO:0000313" key="3">
    <source>
        <dbReference type="Proteomes" id="UP000565468"/>
    </source>
</evidence>
<dbReference type="CDD" id="cd00761">
    <property type="entry name" value="Glyco_tranf_GTA_type"/>
    <property type="match status" value="1"/>
</dbReference>
<dbReference type="InterPro" id="IPR029044">
    <property type="entry name" value="Nucleotide-diphossugar_trans"/>
</dbReference>